<dbReference type="InterPro" id="IPR051717">
    <property type="entry name" value="MFS_MFSD6"/>
</dbReference>
<dbReference type="PANTHER" id="PTHR16172:SF41">
    <property type="entry name" value="MAJOR FACILITATOR SUPERFAMILY DOMAIN-CONTAINING PROTEIN 6-LIKE"/>
    <property type="match status" value="1"/>
</dbReference>
<dbReference type="AlphaFoldDB" id="A0A0R0LR76"/>
<sequence>FKIYMKKFLSKLIGLNVLPIKCLYFFVKMQIFSFYFFRGPFCLSRFQISKADWGKITGTLLSLTFFSNMFIAYINDKYKKPKTVLFILLIGATVSFECLYFLLPEQKILFWITLSFYLLFETGVTPLLDHHCIQYLQYTPGTSTASYGRQRLWGAVAYALTNYITEILCKKPNGEFDFTPLRLTVPLLTIPGLIVIMLVVRDYSD</sequence>
<feature type="transmembrane region" description="Helical" evidence="6">
    <location>
        <begin position="180"/>
        <end position="200"/>
    </location>
</feature>
<dbReference type="Pfam" id="PF12832">
    <property type="entry name" value="MFS_1_like"/>
    <property type="match status" value="1"/>
</dbReference>
<comment type="similarity">
    <text evidence="2">Belongs to the major facilitator superfamily. MFSD6 family.</text>
</comment>
<feature type="non-terminal residue" evidence="8">
    <location>
        <position position="1"/>
    </location>
</feature>
<feature type="non-terminal residue" evidence="8">
    <location>
        <position position="205"/>
    </location>
</feature>
<organism evidence="8 9">
    <name type="scientific">Pseudoloma neurophilia</name>
    <dbReference type="NCBI Taxonomy" id="146866"/>
    <lineage>
        <taxon>Eukaryota</taxon>
        <taxon>Fungi</taxon>
        <taxon>Fungi incertae sedis</taxon>
        <taxon>Microsporidia</taxon>
        <taxon>Pseudoloma</taxon>
    </lineage>
</organism>
<feature type="transmembrane region" description="Helical" evidence="6">
    <location>
        <begin position="12"/>
        <end position="36"/>
    </location>
</feature>
<evidence type="ECO:0000256" key="5">
    <source>
        <dbReference type="ARBA" id="ARBA00023136"/>
    </source>
</evidence>
<evidence type="ECO:0000256" key="2">
    <source>
        <dbReference type="ARBA" id="ARBA00005241"/>
    </source>
</evidence>
<feature type="transmembrane region" description="Helical" evidence="6">
    <location>
        <begin position="108"/>
        <end position="128"/>
    </location>
</feature>
<comment type="caution">
    <text evidence="8">The sequence shown here is derived from an EMBL/GenBank/DDBJ whole genome shotgun (WGS) entry which is preliminary data.</text>
</comment>
<evidence type="ECO:0000256" key="4">
    <source>
        <dbReference type="ARBA" id="ARBA00022989"/>
    </source>
</evidence>
<evidence type="ECO:0000313" key="9">
    <source>
        <dbReference type="Proteomes" id="UP000051530"/>
    </source>
</evidence>
<evidence type="ECO:0000313" key="8">
    <source>
        <dbReference type="EMBL" id="KRH91850.1"/>
    </source>
</evidence>
<accession>A0A0R0LR76</accession>
<dbReference type="InterPro" id="IPR036259">
    <property type="entry name" value="MFS_trans_sf"/>
</dbReference>
<keyword evidence="9" id="KW-1185">Reference proteome</keyword>
<evidence type="ECO:0000256" key="3">
    <source>
        <dbReference type="ARBA" id="ARBA00022692"/>
    </source>
</evidence>
<comment type="subcellular location">
    <subcellularLocation>
        <location evidence="1">Membrane</location>
        <topology evidence="1">Multi-pass membrane protein</topology>
    </subcellularLocation>
</comment>
<dbReference type="Proteomes" id="UP000051530">
    <property type="component" value="Unassembled WGS sequence"/>
</dbReference>
<evidence type="ECO:0000259" key="7">
    <source>
        <dbReference type="Pfam" id="PF12832"/>
    </source>
</evidence>
<dbReference type="VEuPathDB" id="MicrosporidiaDB:M153_213180003"/>
<keyword evidence="5 6" id="KW-0472">Membrane</keyword>
<dbReference type="Gene3D" id="1.20.1250.20">
    <property type="entry name" value="MFS general substrate transporter like domains"/>
    <property type="match status" value="1"/>
</dbReference>
<feature type="domain" description="Major facilitator superfamily associated" evidence="7">
    <location>
        <begin position="20"/>
        <end position="175"/>
    </location>
</feature>
<protein>
    <submittedName>
        <fullName evidence="8">Major Facilitator Superfamily (MFS)</fullName>
    </submittedName>
</protein>
<evidence type="ECO:0000256" key="6">
    <source>
        <dbReference type="SAM" id="Phobius"/>
    </source>
</evidence>
<dbReference type="GO" id="GO:0016020">
    <property type="term" value="C:membrane"/>
    <property type="evidence" value="ECO:0007669"/>
    <property type="project" value="UniProtKB-SubCell"/>
</dbReference>
<keyword evidence="3 6" id="KW-0812">Transmembrane</keyword>
<evidence type="ECO:0000256" key="1">
    <source>
        <dbReference type="ARBA" id="ARBA00004141"/>
    </source>
</evidence>
<dbReference type="SUPFAM" id="SSF103473">
    <property type="entry name" value="MFS general substrate transporter"/>
    <property type="match status" value="1"/>
</dbReference>
<feature type="transmembrane region" description="Helical" evidence="6">
    <location>
        <begin position="83"/>
        <end position="102"/>
    </location>
</feature>
<gene>
    <name evidence="8" type="ORF">M153_213180003</name>
</gene>
<dbReference type="PANTHER" id="PTHR16172">
    <property type="entry name" value="MAJOR FACILITATOR SUPERFAMILY DOMAIN-CONTAINING PROTEIN 6-LIKE"/>
    <property type="match status" value="1"/>
</dbReference>
<dbReference type="OrthoDB" id="515887at2759"/>
<proteinExistence type="inferred from homology"/>
<dbReference type="InterPro" id="IPR024989">
    <property type="entry name" value="MFS_assoc_dom"/>
</dbReference>
<feature type="transmembrane region" description="Helical" evidence="6">
    <location>
        <begin position="56"/>
        <end position="74"/>
    </location>
</feature>
<reference evidence="8 9" key="1">
    <citation type="submission" date="2015-07" db="EMBL/GenBank/DDBJ databases">
        <title>The genome of Pseudoloma neurophilia, a relevant intracellular parasite of the zebrafish.</title>
        <authorList>
            <person name="Ndikumana S."/>
            <person name="Pelin A."/>
            <person name="Sanders J."/>
            <person name="Corradi N."/>
        </authorList>
    </citation>
    <scope>NUCLEOTIDE SEQUENCE [LARGE SCALE GENOMIC DNA]</scope>
    <source>
        <strain evidence="8 9">MK1</strain>
    </source>
</reference>
<keyword evidence="4 6" id="KW-1133">Transmembrane helix</keyword>
<dbReference type="EMBL" id="LGUB01001462">
    <property type="protein sequence ID" value="KRH91850.1"/>
    <property type="molecule type" value="Genomic_DNA"/>
</dbReference>
<name>A0A0R0LR76_9MICR</name>